<evidence type="ECO:0000256" key="3">
    <source>
        <dbReference type="ARBA" id="ARBA00023055"/>
    </source>
</evidence>
<evidence type="ECO:0000256" key="4">
    <source>
        <dbReference type="ARBA" id="ARBA00023121"/>
    </source>
</evidence>
<comment type="subcellular location">
    <subcellularLocation>
        <location evidence="1">Membrane</location>
    </subcellularLocation>
</comment>
<evidence type="ECO:0000259" key="7">
    <source>
        <dbReference type="PROSITE" id="PS50004"/>
    </source>
</evidence>
<dbReference type="InterPro" id="IPR045050">
    <property type="entry name" value="Synaptotagmin_plant"/>
</dbReference>
<dbReference type="EMBL" id="CAKKNE010000005">
    <property type="protein sequence ID" value="CAH0375932.1"/>
    <property type="molecule type" value="Genomic_DNA"/>
</dbReference>
<accession>A0A8J2SWN0</accession>
<keyword evidence="5 6" id="KW-0472">Membrane</keyword>
<dbReference type="InterPro" id="IPR000008">
    <property type="entry name" value="C2_dom"/>
</dbReference>
<dbReference type="PROSITE" id="PS51847">
    <property type="entry name" value="SMP"/>
    <property type="match status" value="1"/>
</dbReference>
<dbReference type="GO" id="GO:0005783">
    <property type="term" value="C:endoplasmic reticulum"/>
    <property type="evidence" value="ECO:0007669"/>
    <property type="project" value="TreeGrafter"/>
</dbReference>
<feature type="domain" description="SMP-LTD" evidence="8">
    <location>
        <begin position="200"/>
        <end position="402"/>
    </location>
</feature>
<dbReference type="GO" id="GO:0016020">
    <property type="term" value="C:membrane"/>
    <property type="evidence" value="ECO:0007669"/>
    <property type="project" value="UniProtKB-SubCell"/>
</dbReference>
<feature type="transmembrane region" description="Helical" evidence="6">
    <location>
        <begin position="619"/>
        <end position="640"/>
    </location>
</feature>
<dbReference type="CDD" id="cd21669">
    <property type="entry name" value="SMP_SF"/>
    <property type="match status" value="1"/>
</dbReference>
<dbReference type="PROSITE" id="PS50004">
    <property type="entry name" value="C2"/>
    <property type="match status" value="1"/>
</dbReference>
<comment type="caution">
    <text evidence="9">The sequence shown here is derived from an EMBL/GenBank/DDBJ whole genome shotgun (WGS) entry which is preliminary data.</text>
</comment>
<evidence type="ECO:0000256" key="2">
    <source>
        <dbReference type="ARBA" id="ARBA00022448"/>
    </source>
</evidence>
<sequence length="641" mass="70250">MSRDERSNWANTRSFFYGAEDAAKEAYDAMGQAIQEAEDVVEGAFEALEESIDHEMQGWHEKLPVHPFKPIASDMNVILVCYDATGAYPTRRDFPSLKQARKALDRFLKYHTNLRRQGRDSPNGDVFLLYERAYGFGEEAWRLIDKNGGLAPRIRLKLWCDFRKLKPLESTFLSRSLAKVCGALLRSVLWLTIQRKRASAHTPPDWSPSILALLNILLAGAWPSLRCEVNRAAASVTPLVNEKLEAMEQKLLTKITALSIDVGAEAPTLTYVRVAPSLDGYAFIDVDVGVKFQGRGVRTLLDAEVEGAAEITGSVTRFGLEGSLRLKLGPLRTSFPCAGLCRLGFARKPKLALESSFGVKNPLIQLPFGFSLSAVDRFVARLMEDIVERQLVWPKSAAIPILQAFIGPSGAVPVPPNDVICTLACEVMCCKQLWANDPSGKSDPYVVVSLGGQSKQTETIEDSLNPDWTAHKQVFTFDVHESSQEVHVAVYDSEADTGNVFSDALLGVAAFSASHLADCAASEGHAPFEGKPIELKLPLDTSVYDGKLKRYHQAQSHEPCYVVVRAALHRDEKLMAKRLQKRSAGLFSLIIALTLAVLVGKGVSSVLVMDAPSALLLELGRFAVAAFVGFVAFMISLGTLV</sequence>
<evidence type="ECO:0000259" key="8">
    <source>
        <dbReference type="PROSITE" id="PS51847"/>
    </source>
</evidence>
<dbReference type="Gene3D" id="2.60.40.150">
    <property type="entry name" value="C2 domain"/>
    <property type="match status" value="1"/>
</dbReference>
<reference evidence="9" key="1">
    <citation type="submission" date="2021-11" db="EMBL/GenBank/DDBJ databases">
        <authorList>
            <consortium name="Genoscope - CEA"/>
            <person name="William W."/>
        </authorList>
    </citation>
    <scope>NUCLEOTIDE SEQUENCE</scope>
</reference>
<keyword evidence="3" id="KW-0445">Lipid transport</keyword>
<evidence type="ECO:0000256" key="1">
    <source>
        <dbReference type="ARBA" id="ARBA00004370"/>
    </source>
</evidence>
<evidence type="ECO:0000313" key="10">
    <source>
        <dbReference type="Proteomes" id="UP000789595"/>
    </source>
</evidence>
<dbReference type="OrthoDB" id="270970at2759"/>
<gene>
    <name evidence="9" type="ORF">PECAL_5P04850</name>
</gene>
<evidence type="ECO:0008006" key="11">
    <source>
        <dbReference type="Google" id="ProtNLM"/>
    </source>
</evidence>
<feature type="domain" description="C2" evidence="7">
    <location>
        <begin position="408"/>
        <end position="530"/>
    </location>
</feature>
<dbReference type="PANTHER" id="PTHR10774:SF190">
    <property type="entry name" value="C2 CALCIUM_LIPID-BINDING ENDONUCLEASE_EXONUCLEASE_PHOSPHATASE-RELATED"/>
    <property type="match status" value="1"/>
</dbReference>
<evidence type="ECO:0000256" key="6">
    <source>
        <dbReference type="SAM" id="Phobius"/>
    </source>
</evidence>
<keyword evidence="6" id="KW-1133">Transmembrane helix</keyword>
<dbReference type="PANTHER" id="PTHR10774">
    <property type="entry name" value="EXTENDED SYNAPTOTAGMIN-RELATED"/>
    <property type="match status" value="1"/>
</dbReference>
<dbReference type="CDD" id="cd00030">
    <property type="entry name" value="C2"/>
    <property type="match status" value="1"/>
</dbReference>
<dbReference type="AlphaFoldDB" id="A0A8J2SWN0"/>
<dbReference type="GO" id="GO:0006869">
    <property type="term" value="P:lipid transport"/>
    <property type="evidence" value="ECO:0007669"/>
    <property type="project" value="UniProtKB-KW"/>
</dbReference>
<dbReference type="SUPFAM" id="SSF49562">
    <property type="entry name" value="C2 domain (Calcium/lipid-binding domain, CaLB)"/>
    <property type="match status" value="1"/>
</dbReference>
<proteinExistence type="predicted"/>
<keyword evidence="4" id="KW-0446">Lipid-binding</keyword>
<dbReference type="InterPro" id="IPR035892">
    <property type="entry name" value="C2_domain_sf"/>
</dbReference>
<dbReference type="SMART" id="SM00239">
    <property type="entry name" value="C2"/>
    <property type="match status" value="1"/>
</dbReference>
<name>A0A8J2SWN0_9STRA</name>
<evidence type="ECO:0000313" key="9">
    <source>
        <dbReference type="EMBL" id="CAH0375932.1"/>
    </source>
</evidence>
<organism evidence="9 10">
    <name type="scientific">Pelagomonas calceolata</name>
    <dbReference type="NCBI Taxonomy" id="35677"/>
    <lineage>
        <taxon>Eukaryota</taxon>
        <taxon>Sar</taxon>
        <taxon>Stramenopiles</taxon>
        <taxon>Ochrophyta</taxon>
        <taxon>Pelagophyceae</taxon>
        <taxon>Pelagomonadales</taxon>
        <taxon>Pelagomonadaceae</taxon>
        <taxon>Pelagomonas</taxon>
    </lineage>
</organism>
<keyword evidence="2" id="KW-0813">Transport</keyword>
<dbReference type="Pfam" id="PF00168">
    <property type="entry name" value="C2"/>
    <property type="match status" value="1"/>
</dbReference>
<evidence type="ECO:0000256" key="5">
    <source>
        <dbReference type="ARBA" id="ARBA00023136"/>
    </source>
</evidence>
<dbReference type="GO" id="GO:0008289">
    <property type="term" value="F:lipid binding"/>
    <property type="evidence" value="ECO:0007669"/>
    <property type="project" value="UniProtKB-KW"/>
</dbReference>
<dbReference type="Proteomes" id="UP000789595">
    <property type="component" value="Unassembled WGS sequence"/>
</dbReference>
<keyword evidence="10" id="KW-1185">Reference proteome</keyword>
<keyword evidence="6" id="KW-0812">Transmembrane</keyword>
<protein>
    <recommendedName>
        <fullName evidence="11">C2 domain-containing protein</fullName>
    </recommendedName>
</protein>
<feature type="transmembrane region" description="Helical" evidence="6">
    <location>
        <begin position="584"/>
        <end position="607"/>
    </location>
</feature>
<dbReference type="InterPro" id="IPR031468">
    <property type="entry name" value="SMP_LBD"/>
</dbReference>